<evidence type="ECO:0000256" key="1">
    <source>
        <dbReference type="SAM" id="MobiDB-lite"/>
    </source>
</evidence>
<name>A0A9W4WTC7_9GLOM</name>
<evidence type="ECO:0000313" key="3">
    <source>
        <dbReference type="Proteomes" id="UP001153678"/>
    </source>
</evidence>
<comment type="caution">
    <text evidence="2">The sequence shown here is derived from an EMBL/GenBank/DDBJ whole genome shotgun (WGS) entry which is preliminary data.</text>
</comment>
<accession>A0A9W4WTC7</accession>
<dbReference type="EMBL" id="CAMKVN010003360">
    <property type="protein sequence ID" value="CAI2184511.1"/>
    <property type="molecule type" value="Genomic_DNA"/>
</dbReference>
<organism evidence="2 3">
    <name type="scientific">Funneliformis geosporum</name>
    <dbReference type="NCBI Taxonomy" id="1117311"/>
    <lineage>
        <taxon>Eukaryota</taxon>
        <taxon>Fungi</taxon>
        <taxon>Fungi incertae sedis</taxon>
        <taxon>Mucoromycota</taxon>
        <taxon>Glomeromycotina</taxon>
        <taxon>Glomeromycetes</taxon>
        <taxon>Glomerales</taxon>
        <taxon>Glomeraceae</taxon>
        <taxon>Funneliformis</taxon>
    </lineage>
</organism>
<dbReference type="Proteomes" id="UP001153678">
    <property type="component" value="Unassembled WGS sequence"/>
</dbReference>
<feature type="region of interest" description="Disordered" evidence="1">
    <location>
        <begin position="40"/>
        <end position="102"/>
    </location>
</feature>
<keyword evidence="3" id="KW-1185">Reference proteome</keyword>
<dbReference type="OrthoDB" id="2400956at2759"/>
<reference evidence="2" key="1">
    <citation type="submission" date="2022-08" db="EMBL/GenBank/DDBJ databases">
        <authorList>
            <person name="Kallberg Y."/>
            <person name="Tangrot J."/>
            <person name="Rosling A."/>
        </authorList>
    </citation>
    <scope>NUCLEOTIDE SEQUENCE</scope>
    <source>
        <strain evidence="2">Wild A</strain>
    </source>
</reference>
<protein>
    <submittedName>
        <fullName evidence="2">15870_t:CDS:1</fullName>
    </submittedName>
</protein>
<dbReference type="AlphaFoldDB" id="A0A9W4WTC7"/>
<gene>
    <name evidence="2" type="ORF">FWILDA_LOCUS11614</name>
</gene>
<feature type="compositionally biased region" description="Basic and acidic residues" evidence="1">
    <location>
        <begin position="81"/>
        <end position="95"/>
    </location>
</feature>
<feature type="compositionally biased region" description="Basic and acidic residues" evidence="1">
    <location>
        <begin position="52"/>
        <end position="67"/>
    </location>
</feature>
<proteinExistence type="predicted"/>
<sequence>MNSLELFFSTLYQYEIVKMENERNGNLQVVESPSLDMSFDFADAPPAVNTQKENEDRKKIKNREPRVKLSIRKVNYPKQVKNKESEIKPKKSESSKKKKNNLCINMVGYDQKPVCSTRSLHNKRRKME</sequence>
<evidence type="ECO:0000313" key="2">
    <source>
        <dbReference type="EMBL" id="CAI2184511.1"/>
    </source>
</evidence>